<feature type="compositionally biased region" description="Low complexity" evidence="1">
    <location>
        <begin position="14"/>
        <end position="31"/>
    </location>
</feature>
<keyword evidence="3" id="KW-1185">Reference proteome</keyword>
<sequence>MEFEVHWPRESTSRSDSATAATGTSTATTHHTGMDDSEALFPAEICDLIIDCCYTDPKDSILYVLTDDTNYDNNDCSALTLLPSFLSAIQSRENFVRLSLDLGLSSYSPGRASVNEPDRLFSPETKAALEGLPKPPRADTGIVIRLVGVRTPPDRLPATLSAQFRDRMRGIIEHTVVVYGGS</sequence>
<proteinExistence type="predicted"/>
<dbReference type="EMBL" id="ML122256">
    <property type="protein sequence ID" value="RPD63467.1"/>
    <property type="molecule type" value="Genomic_DNA"/>
</dbReference>
<organism evidence="2 3">
    <name type="scientific">Lentinus tigrinus ALCF2SS1-6</name>
    <dbReference type="NCBI Taxonomy" id="1328759"/>
    <lineage>
        <taxon>Eukaryota</taxon>
        <taxon>Fungi</taxon>
        <taxon>Dikarya</taxon>
        <taxon>Basidiomycota</taxon>
        <taxon>Agaricomycotina</taxon>
        <taxon>Agaricomycetes</taxon>
        <taxon>Polyporales</taxon>
        <taxon>Polyporaceae</taxon>
        <taxon>Lentinus</taxon>
    </lineage>
</organism>
<evidence type="ECO:0000256" key="1">
    <source>
        <dbReference type="SAM" id="MobiDB-lite"/>
    </source>
</evidence>
<reference evidence="2" key="1">
    <citation type="journal article" date="2018" name="Genome Biol. Evol.">
        <title>Genomics and development of Lentinus tigrinus, a white-rot wood-decaying mushroom with dimorphic fruiting bodies.</title>
        <authorList>
            <person name="Wu B."/>
            <person name="Xu Z."/>
            <person name="Knudson A."/>
            <person name="Carlson A."/>
            <person name="Chen N."/>
            <person name="Kovaka S."/>
            <person name="LaButti K."/>
            <person name="Lipzen A."/>
            <person name="Pennachio C."/>
            <person name="Riley R."/>
            <person name="Schakwitz W."/>
            <person name="Umezawa K."/>
            <person name="Ohm R.A."/>
            <person name="Grigoriev I.V."/>
            <person name="Nagy L.G."/>
            <person name="Gibbons J."/>
            <person name="Hibbett D."/>
        </authorList>
    </citation>
    <scope>NUCLEOTIDE SEQUENCE [LARGE SCALE GENOMIC DNA]</scope>
    <source>
        <strain evidence="2">ALCF2SS1-6</strain>
    </source>
</reference>
<dbReference type="Proteomes" id="UP000313359">
    <property type="component" value="Unassembled WGS sequence"/>
</dbReference>
<dbReference type="AlphaFoldDB" id="A0A5C2SK04"/>
<evidence type="ECO:0000313" key="2">
    <source>
        <dbReference type="EMBL" id="RPD63467.1"/>
    </source>
</evidence>
<evidence type="ECO:0000313" key="3">
    <source>
        <dbReference type="Proteomes" id="UP000313359"/>
    </source>
</evidence>
<feature type="region of interest" description="Disordered" evidence="1">
    <location>
        <begin position="1"/>
        <end position="34"/>
    </location>
</feature>
<name>A0A5C2SK04_9APHY</name>
<gene>
    <name evidence="2" type="ORF">L227DRAFT_642985</name>
</gene>
<accession>A0A5C2SK04</accession>
<protein>
    <submittedName>
        <fullName evidence="2">Uncharacterized protein</fullName>
    </submittedName>
</protein>
<feature type="compositionally biased region" description="Basic and acidic residues" evidence="1">
    <location>
        <begin position="1"/>
        <end position="13"/>
    </location>
</feature>